<evidence type="ECO:0000256" key="1">
    <source>
        <dbReference type="SAM" id="Phobius"/>
    </source>
</evidence>
<feature type="domain" description="Protein FecR C-terminal" evidence="3">
    <location>
        <begin position="314"/>
        <end position="382"/>
    </location>
</feature>
<keyword evidence="5" id="KW-1185">Reference proteome</keyword>
<organism evidence="4 5">
    <name type="scientific">Echinicola arenosa</name>
    <dbReference type="NCBI Taxonomy" id="2774144"/>
    <lineage>
        <taxon>Bacteria</taxon>
        <taxon>Pseudomonadati</taxon>
        <taxon>Bacteroidota</taxon>
        <taxon>Cytophagia</taxon>
        <taxon>Cytophagales</taxon>
        <taxon>Cyclobacteriaceae</taxon>
        <taxon>Echinicola</taxon>
    </lineage>
</organism>
<evidence type="ECO:0000313" key="5">
    <source>
        <dbReference type="Proteomes" id="UP000647133"/>
    </source>
</evidence>
<evidence type="ECO:0000313" key="4">
    <source>
        <dbReference type="EMBL" id="MBD8487761.1"/>
    </source>
</evidence>
<gene>
    <name evidence="4" type="ORF">IFO69_03265</name>
</gene>
<dbReference type="EMBL" id="JACYTQ010000001">
    <property type="protein sequence ID" value="MBD8487761.1"/>
    <property type="molecule type" value="Genomic_DNA"/>
</dbReference>
<dbReference type="InterPro" id="IPR006860">
    <property type="entry name" value="FecR"/>
</dbReference>
<sequence>MKELFEVARIVLKHKLGNNNKPNDKELLFLEDWLKKSEENRILYAKLQEKSVEELLEREQLAINQQNGWERLEAYARSRKSTKSPKSQWVKWAAVLLIPLAVGIVLFSLLRPDADEVISPGSNGAMLTLSNGEKVNLEELDNIAALEGGVLSKESDKLVYTDDYSDNKEKVFNTVETSIGKEFGLKLSDGTEVYLNPLTKMTFPIAFDKKERMVELSGEAFFKVSHDASRPFYVTVDGMKVQVLGTSFSVRSYEDEGFAETVLVEGKVKIVDERGVEQALLTPDHKVVLDKSIGSFDVSEVDAKRATSWVEGFYFFEDATLEDILKDLSRWYEFEVVYDRPELRDQRFEGYINKYEELDPVLKIIEHTNHIKIEKNGKTLIVK</sequence>
<evidence type="ECO:0000259" key="3">
    <source>
        <dbReference type="Pfam" id="PF16344"/>
    </source>
</evidence>
<proteinExistence type="predicted"/>
<reference evidence="4 5" key="1">
    <citation type="submission" date="2020-09" db="EMBL/GenBank/DDBJ databases">
        <title>Echinicola sp. CAU 1574 isolated from sand of Sido Beach.</title>
        <authorList>
            <person name="Kim W."/>
        </authorList>
    </citation>
    <scope>NUCLEOTIDE SEQUENCE [LARGE SCALE GENOMIC DNA]</scope>
    <source>
        <strain evidence="4 5">CAU 1574</strain>
    </source>
</reference>
<dbReference type="InterPro" id="IPR012373">
    <property type="entry name" value="Ferrdict_sens_TM"/>
</dbReference>
<dbReference type="Gene3D" id="3.55.50.30">
    <property type="match status" value="1"/>
</dbReference>
<comment type="caution">
    <text evidence="4">The sequence shown here is derived from an EMBL/GenBank/DDBJ whole genome shotgun (WGS) entry which is preliminary data.</text>
</comment>
<protein>
    <submittedName>
        <fullName evidence="4">DUF4974 domain-containing protein</fullName>
    </submittedName>
</protein>
<dbReference type="Proteomes" id="UP000647133">
    <property type="component" value="Unassembled WGS sequence"/>
</dbReference>
<keyword evidence="1" id="KW-1133">Transmembrane helix</keyword>
<dbReference type="InterPro" id="IPR032508">
    <property type="entry name" value="FecR_C"/>
</dbReference>
<accession>A0ABR9AHJ9</accession>
<dbReference type="Pfam" id="PF04773">
    <property type="entry name" value="FecR"/>
    <property type="match status" value="1"/>
</dbReference>
<dbReference type="PIRSF" id="PIRSF018266">
    <property type="entry name" value="FecR"/>
    <property type="match status" value="1"/>
</dbReference>
<dbReference type="Gene3D" id="2.60.120.1440">
    <property type="match status" value="1"/>
</dbReference>
<evidence type="ECO:0000259" key="2">
    <source>
        <dbReference type="Pfam" id="PF04773"/>
    </source>
</evidence>
<feature type="domain" description="FecR protein" evidence="2">
    <location>
        <begin position="174"/>
        <end position="269"/>
    </location>
</feature>
<dbReference type="PANTHER" id="PTHR30273:SF2">
    <property type="entry name" value="PROTEIN FECR"/>
    <property type="match status" value="1"/>
</dbReference>
<dbReference type="RefSeq" id="WP_192008225.1">
    <property type="nucleotide sequence ID" value="NZ_JACYTQ010000001.1"/>
</dbReference>
<name>A0ABR9AHJ9_9BACT</name>
<dbReference type="PANTHER" id="PTHR30273">
    <property type="entry name" value="PERIPLASMIC SIGNAL SENSOR AND SIGMA FACTOR ACTIVATOR FECR-RELATED"/>
    <property type="match status" value="1"/>
</dbReference>
<feature type="transmembrane region" description="Helical" evidence="1">
    <location>
        <begin position="89"/>
        <end position="110"/>
    </location>
</feature>
<keyword evidence="1" id="KW-0472">Membrane</keyword>
<dbReference type="Pfam" id="PF16344">
    <property type="entry name" value="FecR_C"/>
    <property type="match status" value="1"/>
</dbReference>
<keyword evidence="1" id="KW-0812">Transmembrane</keyword>